<evidence type="ECO:0000256" key="2">
    <source>
        <dbReference type="ARBA" id="ARBA00022553"/>
    </source>
</evidence>
<dbReference type="Pfam" id="PF07993">
    <property type="entry name" value="NAD_binding_4"/>
    <property type="match status" value="1"/>
</dbReference>
<dbReference type="STRING" id="441960.B6Q9X6"/>
<dbReference type="SUPFAM" id="SSF51735">
    <property type="entry name" value="NAD(P)-binding Rossmann-fold domains"/>
    <property type="match status" value="1"/>
</dbReference>
<dbReference type="InterPro" id="IPR036291">
    <property type="entry name" value="NAD(P)-bd_dom_sf"/>
</dbReference>
<feature type="domain" description="Carrier" evidence="3">
    <location>
        <begin position="576"/>
        <end position="656"/>
    </location>
</feature>
<dbReference type="InterPro" id="IPR042099">
    <property type="entry name" value="ANL_N_sf"/>
</dbReference>
<reference evidence="5" key="1">
    <citation type="journal article" date="2015" name="Genome Announc.">
        <title>Genome sequence of the AIDS-associated pathogen Penicillium marneffei (ATCC18224) and its near taxonomic relative Talaromyces stipitatus (ATCC10500).</title>
        <authorList>
            <person name="Nierman W.C."/>
            <person name="Fedorova-Abrams N.D."/>
            <person name="Andrianopoulos A."/>
        </authorList>
    </citation>
    <scope>NUCLEOTIDE SEQUENCE [LARGE SCALE GENOMIC DNA]</scope>
    <source>
        <strain evidence="5">ATCC 18224 / CBS 334.59 / QM 7333</strain>
    </source>
</reference>
<dbReference type="Pfam" id="PF00501">
    <property type="entry name" value="AMP-binding"/>
    <property type="match status" value="1"/>
</dbReference>
<name>B6Q9X6_TALMQ</name>
<dbReference type="Proteomes" id="UP000001294">
    <property type="component" value="Unassembled WGS sequence"/>
</dbReference>
<sequence length="1085" mass="120239">MTVNELGTAFTWPKLSLLEGEGDARSLPELIDFQARVNPHRRFCIQAQKSTDAPLLDVTYAQLKHAVSCCQDWLGKNVPEIQLENGTKDRPVGLLMDSDLTLVIYLFALMGLGIPTVLLSTRLSAEAVKHLVQKTRTSAILVSARLDGTANEALSSWDASDSSPPSKYCPAAYRDFMTENTTSSTAFTESNVGRKNHFVSESDCNVLILHSSGTTGLPKPIYTSHRHYLSFALCHEFKNAEEMLSPALSTSPLFHGFGLLPPCLSLGMGKPFCLPEAGTIFTGPSTAQLLRNSGAKSLLTVPSVLEEIALLPDDEGIHVLQELHFIVFGGGLPKETIGDKLTAAGVKLLNHYGATETGPLAPLYVPQRGYDWHYFKLRTDIQDALQVSLEPIVEENQESESRWKLSLQPVGWTERFPLQDILVPRPSSDSDNEYTVLGRSDDLIRLATGEKVRPTIVESMLAQSEAVKAAVAFGDGQFEIGVLIEPTFKISSAEEEDALKSSLWPIIQLAGEKMDAHARISSSQAIVVVQAGSLPRSDKGTVLRREVNQRFEKEIAEVYRKLDGVIDYSIPPLRLNSLEADLRKLINDNLKWTNNSEWTDERDFFELGMDSLQSTILRRLLVSSLRDGLSKVSIGRDFVYQHPSVAELAKAVREGCGNQAASSVDGSLLDVFIDMYSLQRQQKSNGYGENDTATVLLTGGTGSLGSHLLAHLVQKSVVRHVVCMNRPSTGKQDPYDRQAAALKSKGLSISPEEWSKVIVFETNTGSPKLGLSGADYTWLCERITHIVHNAWPMNFKMHVSSYKSQFRVLQHLLLLARDAHAHQQPTRRTRVLFISSISTVGWYGKFTAETIVPETPIQDFRTALDLGYAQAKLVCEKIIERARNDFGTEIEVGYIRIGQIAGAQGGFWNTDEHFASLVASSEALGHLPDIRGTLSWLPVDLASTVLEEIIFSPEPMELVYHLENPVRQPWNEVLDILASELDVDKHNRIPMAEWLEDIMKRRPDDGNPAAALADFFQEDFEWMSGGSIVLSTETSRRHSPTLRRAGPVHDETIRRYVQYWRGIGLIRGLKNQALPVDSSSLLSFS</sequence>
<dbReference type="SUPFAM" id="SSF47336">
    <property type="entry name" value="ACP-like"/>
    <property type="match status" value="1"/>
</dbReference>
<dbReference type="Gene3D" id="1.10.1200.10">
    <property type="entry name" value="ACP-like"/>
    <property type="match status" value="1"/>
</dbReference>
<dbReference type="EMBL" id="DS995900">
    <property type="protein sequence ID" value="EEA25168.1"/>
    <property type="molecule type" value="Genomic_DNA"/>
</dbReference>
<dbReference type="InterPro" id="IPR051414">
    <property type="entry name" value="Adenylate-forming_Reductase"/>
</dbReference>
<proteinExistence type="predicted"/>
<dbReference type="InterPro" id="IPR009081">
    <property type="entry name" value="PP-bd_ACP"/>
</dbReference>
<evidence type="ECO:0000256" key="1">
    <source>
        <dbReference type="ARBA" id="ARBA00022450"/>
    </source>
</evidence>
<evidence type="ECO:0000313" key="4">
    <source>
        <dbReference type="EMBL" id="EEA25168.1"/>
    </source>
</evidence>
<dbReference type="InterPro" id="IPR020845">
    <property type="entry name" value="AMP-binding_CS"/>
</dbReference>
<dbReference type="PROSITE" id="PS00455">
    <property type="entry name" value="AMP_BINDING"/>
    <property type="match status" value="1"/>
</dbReference>
<dbReference type="Gene3D" id="3.40.50.12780">
    <property type="entry name" value="N-terminal domain of ligase-like"/>
    <property type="match status" value="1"/>
</dbReference>
<evidence type="ECO:0000313" key="5">
    <source>
        <dbReference type="Proteomes" id="UP000001294"/>
    </source>
</evidence>
<dbReference type="PhylomeDB" id="B6Q9X6"/>
<dbReference type="Pfam" id="PF00550">
    <property type="entry name" value="PP-binding"/>
    <property type="match status" value="1"/>
</dbReference>
<protein>
    <submittedName>
        <fullName evidence="4">NRPS-like enzyme, putative</fullName>
    </submittedName>
</protein>
<dbReference type="InterPro" id="IPR000873">
    <property type="entry name" value="AMP-dep_synth/lig_dom"/>
</dbReference>
<dbReference type="SUPFAM" id="SSF56801">
    <property type="entry name" value="Acetyl-CoA synthetase-like"/>
    <property type="match status" value="1"/>
</dbReference>
<keyword evidence="1" id="KW-0596">Phosphopantetheine</keyword>
<dbReference type="OrthoDB" id="329835at2759"/>
<dbReference type="PANTHER" id="PTHR43439:SF2">
    <property type="entry name" value="ENZYME, PUTATIVE (JCVI)-RELATED"/>
    <property type="match status" value="1"/>
</dbReference>
<dbReference type="Gene3D" id="3.30.300.30">
    <property type="match status" value="1"/>
</dbReference>
<dbReference type="Gene3D" id="3.40.50.720">
    <property type="entry name" value="NAD(P)-binding Rossmann-like Domain"/>
    <property type="match status" value="1"/>
</dbReference>
<dbReference type="VEuPathDB" id="FungiDB:PMAA_062890"/>
<dbReference type="InterPro" id="IPR045851">
    <property type="entry name" value="AMP-bd_C_sf"/>
</dbReference>
<keyword evidence="2" id="KW-0597">Phosphoprotein</keyword>
<dbReference type="AlphaFoldDB" id="B6Q9X6"/>
<keyword evidence="5" id="KW-1185">Reference proteome</keyword>
<dbReference type="Pfam" id="PF23562">
    <property type="entry name" value="AMP-binding_C_3"/>
    <property type="match status" value="1"/>
</dbReference>
<organism evidence="4 5">
    <name type="scientific">Talaromyces marneffei (strain ATCC 18224 / CBS 334.59 / QM 7333)</name>
    <name type="common">Penicillium marneffei</name>
    <dbReference type="NCBI Taxonomy" id="441960"/>
    <lineage>
        <taxon>Eukaryota</taxon>
        <taxon>Fungi</taxon>
        <taxon>Dikarya</taxon>
        <taxon>Ascomycota</taxon>
        <taxon>Pezizomycotina</taxon>
        <taxon>Eurotiomycetes</taxon>
        <taxon>Eurotiomycetidae</taxon>
        <taxon>Eurotiales</taxon>
        <taxon>Trichocomaceae</taxon>
        <taxon>Talaromyces</taxon>
        <taxon>Talaromyces sect. Talaromyces</taxon>
    </lineage>
</organism>
<dbReference type="HOGENOM" id="CLU_002220_2_1_1"/>
<dbReference type="InterPro" id="IPR013120">
    <property type="entry name" value="FAR_NAD-bd"/>
</dbReference>
<dbReference type="InterPro" id="IPR036736">
    <property type="entry name" value="ACP-like_sf"/>
</dbReference>
<accession>B6Q9X6</accession>
<gene>
    <name evidence="4" type="ORF">PMAA_062890</name>
</gene>
<dbReference type="PANTHER" id="PTHR43439">
    <property type="entry name" value="PHENYLACETATE-COENZYME A LIGASE"/>
    <property type="match status" value="1"/>
</dbReference>
<dbReference type="PROSITE" id="PS50075">
    <property type="entry name" value="CARRIER"/>
    <property type="match status" value="1"/>
</dbReference>
<evidence type="ECO:0000259" key="3">
    <source>
        <dbReference type="PROSITE" id="PS50075"/>
    </source>
</evidence>